<proteinExistence type="predicted"/>
<dbReference type="InterPro" id="IPR053253">
    <property type="entry name" value="Sex_diff_modulator"/>
</dbReference>
<dbReference type="PANTHER" id="PTHR33087">
    <property type="entry name" value="OS07G0539200 PROTEIN"/>
    <property type="match status" value="1"/>
</dbReference>
<evidence type="ECO:0000313" key="1">
    <source>
        <dbReference type="EnsemblPlants" id="OPUNC08G10930.1"/>
    </source>
</evidence>
<name>A0A0E0LU49_ORYPU</name>
<dbReference type="PANTHER" id="PTHR33087:SF21">
    <property type="entry name" value="OS03G0782100 PROTEIN"/>
    <property type="match status" value="1"/>
</dbReference>
<dbReference type="STRING" id="4537.A0A0E0LU49"/>
<keyword evidence="2" id="KW-1185">Reference proteome</keyword>
<dbReference type="AlphaFoldDB" id="A0A0E0LU49"/>
<reference evidence="1" key="2">
    <citation type="submission" date="2018-05" db="EMBL/GenBank/DDBJ databases">
        <title>OpunRS2 (Oryza punctata Reference Sequence Version 2).</title>
        <authorList>
            <person name="Zhang J."/>
            <person name="Kudrna D."/>
            <person name="Lee S."/>
            <person name="Talag J."/>
            <person name="Welchert J."/>
            <person name="Wing R.A."/>
        </authorList>
    </citation>
    <scope>NUCLEOTIDE SEQUENCE [LARGE SCALE GENOMIC DNA]</scope>
</reference>
<sequence>MDSAEAKAAPRGALKWPWEIGSKPTIRLLSLPHQAPLSKKPHFSCPPPLPGGNKGTTLSAALPVTALFTEYATALLTVHSPPYLLHHPPIIISRPRRGSVVLAIHPPPPQLHHLTVITSFLRCLDDKLTTGRTLPPPCRLHCRDPRTRSIDDDCLMHTSLALNNELHEWEATATVSWVLWTSRQPWGDEFRLHPGEVILSTHHPEAFFIKFLHCRHCTEALQKGFMQQHSIKVHFIKWQSLKHAQNTSLMFRVKLCLDGVPWHGSTLDICALGCIETNLCHPTNTRTIDLCAWTMNPSLILKRI</sequence>
<evidence type="ECO:0000313" key="2">
    <source>
        <dbReference type="Proteomes" id="UP000026962"/>
    </source>
</evidence>
<organism evidence="1">
    <name type="scientific">Oryza punctata</name>
    <name type="common">Red rice</name>
    <dbReference type="NCBI Taxonomy" id="4537"/>
    <lineage>
        <taxon>Eukaryota</taxon>
        <taxon>Viridiplantae</taxon>
        <taxon>Streptophyta</taxon>
        <taxon>Embryophyta</taxon>
        <taxon>Tracheophyta</taxon>
        <taxon>Spermatophyta</taxon>
        <taxon>Magnoliopsida</taxon>
        <taxon>Liliopsida</taxon>
        <taxon>Poales</taxon>
        <taxon>Poaceae</taxon>
        <taxon>BOP clade</taxon>
        <taxon>Oryzoideae</taxon>
        <taxon>Oryzeae</taxon>
        <taxon>Oryzinae</taxon>
        <taxon>Oryza</taxon>
    </lineage>
</organism>
<dbReference type="EnsemblPlants" id="OPUNC08G10930.1">
    <property type="protein sequence ID" value="OPUNC08G10930.1"/>
    <property type="gene ID" value="OPUNC08G10930"/>
</dbReference>
<dbReference type="HOGENOM" id="CLU_916399_0_0_1"/>
<protein>
    <submittedName>
        <fullName evidence="1">Uncharacterized protein</fullName>
    </submittedName>
</protein>
<dbReference type="Proteomes" id="UP000026962">
    <property type="component" value="Chromosome 8"/>
</dbReference>
<reference evidence="1" key="1">
    <citation type="submission" date="2015-04" db="UniProtKB">
        <authorList>
            <consortium name="EnsemblPlants"/>
        </authorList>
    </citation>
    <scope>IDENTIFICATION</scope>
</reference>
<dbReference type="Gramene" id="OPUNC08G10930.1">
    <property type="protein sequence ID" value="OPUNC08G10930.1"/>
    <property type="gene ID" value="OPUNC08G10930"/>
</dbReference>
<accession>A0A0E0LU49</accession>